<dbReference type="InterPro" id="IPR036177">
    <property type="entry name" value="Peptidase_M55_sf"/>
</dbReference>
<dbReference type="EMBL" id="JANJZL010000015">
    <property type="protein sequence ID" value="MCR2045320.1"/>
    <property type="molecule type" value="Genomic_DNA"/>
</dbReference>
<keyword evidence="2" id="KW-1185">Reference proteome</keyword>
<name>A0A9X2MJR6_9FIRM</name>
<evidence type="ECO:0000313" key="1">
    <source>
        <dbReference type="EMBL" id="MCR2045320.1"/>
    </source>
</evidence>
<gene>
    <name evidence="1" type="ORF">NSA23_14545</name>
</gene>
<dbReference type="Gene3D" id="3.40.50.10780">
    <property type="entry name" value="Dipeptide transport protein"/>
    <property type="match status" value="1"/>
</dbReference>
<dbReference type="InterPro" id="IPR027476">
    <property type="entry name" value="DppA_N"/>
</dbReference>
<dbReference type="AlphaFoldDB" id="A0A9X2MJR6"/>
<reference evidence="1" key="1">
    <citation type="submission" date="2022-07" db="EMBL/GenBank/DDBJ databases">
        <title>Enhanced cultured diversity of the mouse gut microbiota enables custom-made synthetic communities.</title>
        <authorList>
            <person name="Afrizal A."/>
        </authorList>
    </citation>
    <scope>NUCLEOTIDE SEQUENCE</scope>
    <source>
        <strain evidence="1">DSM 29482</strain>
    </source>
</reference>
<organism evidence="1 2">
    <name type="scientific">Anaerosalibacter massiliensis</name>
    <dbReference type="NCBI Taxonomy" id="1347392"/>
    <lineage>
        <taxon>Bacteria</taxon>
        <taxon>Bacillati</taxon>
        <taxon>Bacillota</taxon>
        <taxon>Tissierellia</taxon>
        <taxon>Tissierellales</taxon>
        <taxon>Sporanaerobacteraceae</taxon>
        <taxon>Anaerosalibacter</taxon>
    </lineage>
</organism>
<accession>A0A9X2MJR6</accession>
<proteinExistence type="predicted"/>
<sequence length="358" mass="40834">MNKIRLNAMQLEIEIPLKEFKLREDKHMVHALIIADIEGITDIYDLKNIDDCVELYTSEIQVYIKTLFENDVTKITVCDAHDEGNLISRKIITHGDFGRGDVRIVSKVENLSFDEKYDFAILAGFHGMNGSPGILPHTLRFDFKLISSFCTKLQARIPIGEVELYTRWLGAQGIPVILVTGDREAVYEANCFNPYRQTCCVKSYFQMNQIDRIHFYEKIAYCIKCSLSLNWDICLSEDSNEIAIEFNNPDVVEALGDASYNRKENSIIFDSCSELVNNLYPLIDRLNEINNANVALNSAFIKEVRKLAVSLKKEDLAKSEIGPLLYNNLLFLDSKSRDKIMKGILAMTNNLTLPHDIE</sequence>
<protein>
    <submittedName>
        <fullName evidence="1">M55 family metallopeptidase</fullName>
    </submittedName>
</protein>
<dbReference type="Pfam" id="PF04951">
    <property type="entry name" value="Peptidase_M55"/>
    <property type="match status" value="1"/>
</dbReference>
<dbReference type="SUPFAM" id="SSF63992">
    <property type="entry name" value="Dipeptide transport protein"/>
    <property type="match status" value="1"/>
</dbReference>
<comment type="caution">
    <text evidence="1">The sequence shown here is derived from an EMBL/GenBank/DDBJ whole genome shotgun (WGS) entry which is preliminary data.</text>
</comment>
<evidence type="ECO:0000313" key="2">
    <source>
        <dbReference type="Proteomes" id="UP001142078"/>
    </source>
</evidence>
<dbReference type="Proteomes" id="UP001142078">
    <property type="component" value="Unassembled WGS sequence"/>
</dbReference>
<dbReference type="InterPro" id="IPR007035">
    <property type="entry name" value="Peptidase_M55"/>
</dbReference>